<accession>Q6AEP8</accession>
<dbReference type="STRING" id="281090.Lxx13110"/>
<evidence type="ECO:0000259" key="1">
    <source>
        <dbReference type="Pfam" id="PF02558"/>
    </source>
</evidence>
<dbReference type="EMBL" id="AE016822">
    <property type="protein sequence ID" value="AAT89148.1"/>
    <property type="molecule type" value="Genomic_DNA"/>
</dbReference>
<dbReference type="RefSeq" id="WP_011186142.1">
    <property type="nucleotide sequence ID" value="NC_006087.1"/>
</dbReference>
<dbReference type="SUPFAM" id="SSF51735">
    <property type="entry name" value="NAD(P)-binding Rossmann-fold domains"/>
    <property type="match status" value="1"/>
</dbReference>
<keyword evidence="3" id="KW-1185">Reference proteome</keyword>
<dbReference type="Pfam" id="PF02558">
    <property type="entry name" value="ApbA"/>
    <property type="match status" value="1"/>
</dbReference>
<name>Q6AEP8_LEIXX</name>
<dbReference type="KEGG" id="lxx:Lxx13110"/>
<dbReference type="HOGENOM" id="CLU_1658619_0_0_11"/>
<dbReference type="InterPro" id="IPR013332">
    <property type="entry name" value="KPR_N"/>
</dbReference>
<sequence>MSENVFAVVGPGAVGGLFAWLLSRAGHEVVAVGRPETVAAIRDEGIALRSATFGVGVERVAAATEVPEGASVILATKAYGLADVLPVIAAGRPSEVVSFLNGVEHREMLREALPGGGGGGASPALRSRCRRCECRGPSSTIAALSRLLRLRKTPEASHR</sequence>
<dbReference type="AlphaFoldDB" id="Q6AEP8"/>
<dbReference type="Gene3D" id="3.40.50.720">
    <property type="entry name" value="NAD(P)-binding Rossmann-like Domain"/>
    <property type="match status" value="1"/>
</dbReference>
<reference evidence="2 3" key="1">
    <citation type="journal article" date="2004" name="Mol. Plant Microbe Interact.">
        <title>The genome sequence of the Gram-positive sugarcane pathogen Leifsonia xyli subsp. xyli.</title>
        <authorList>
            <person name="Monteiro-Vitorello C.B."/>
            <person name="Camargo L.E.A."/>
            <person name="Van Sluys M.A."/>
            <person name="Kitajima J.P."/>
            <person name="Truffi D."/>
            <person name="do Amaral A.M."/>
            <person name="Harakava R."/>
            <person name="de Oliveira J.C.F."/>
            <person name="Wood D."/>
            <person name="de Oliveira M.C."/>
            <person name="Miyaki C.Y."/>
            <person name="Takita M.A."/>
            <person name="da Silva A.C.R."/>
            <person name="Furlan L.R."/>
            <person name="Carraro D.M."/>
            <person name="Camarotte G."/>
            <person name="Almeida N.F. Jr."/>
            <person name="Carrer H."/>
            <person name="Coutinho L.L."/>
            <person name="El-Dorry H.A."/>
            <person name="Ferro M.I.T."/>
            <person name="Gagliardi P.R."/>
            <person name="Giglioti E."/>
            <person name="Goldman M.H.S."/>
            <person name="Goldman G.H."/>
            <person name="Kimura E.T."/>
            <person name="Ferro E.S."/>
            <person name="Kuramae E.E."/>
            <person name="Lemos E.G.M."/>
            <person name="Lemos M.V.F."/>
            <person name="Mauro S.M.Z."/>
            <person name="Machado M.A."/>
            <person name="Marino C.L."/>
            <person name="Menck C.F."/>
            <person name="Nunes L.R."/>
            <person name="Oliveira R.C."/>
            <person name="Pereira G.G."/>
            <person name="Siqueira W."/>
            <person name="de Souza A.A."/>
            <person name="Tsai S.M."/>
            <person name="Zanca A.S."/>
            <person name="Simpson A.J.G."/>
            <person name="Brumbley S.M."/>
            <person name="Setubal J.C."/>
        </authorList>
    </citation>
    <scope>NUCLEOTIDE SEQUENCE [LARGE SCALE GENOMIC DNA]</scope>
    <source>
        <strain evidence="2 3">CTCB07</strain>
    </source>
</reference>
<evidence type="ECO:0000313" key="2">
    <source>
        <dbReference type="EMBL" id="AAT89148.1"/>
    </source>
</evidence>
<gene>
    <name evidence="2" type="ordered locus">Lxx13110</name>
</gene>
<dbReference type="InterPro" id="IPR036291">
    <property type="entry name" value="NAD(P)-bd_dom_sf"/>
</dbReference>
<feature type="domain" description="Ketopantoate reductase N-terminal" evidence="1">
    <location>
        <begin position="7"/>
        <end position="115"/>
    </location>
</feature>
<dbReference type="eggNOG" id="COG1893">
    <property type="taxonomic scope" value="Bacteria"/>
</dbReference>
<dbReference type="Proteomes" id="UP000001306">
    <property type="component" value="Chromosome"/>
</dbReference>
<protein>
    <submittedName>
        <fullName evidence="2">Oxidoreductase</fullName>
    </submittedName>
</protein>
<evidence type="ECO:0000313" key="3">
    <source>
        <dbReference type="Proteomes" id="UP000001306"/>
    </source>
</evidence>
<proteinExistence type="predicted"/>
<organism evidence="2 3">
    <name type="scientific">Leifsonia xyli subsp. xyli (strain CTCB07)</name>
    <dbReference type="NCBI Taxonomy" id="281090"/>
    <lineage>
        <taxon>Bacteria</taxon>
        <taxon>Bacillati</taxon>
        <taxon>Actinomycetota</taxon>
        <taxon>Actinomycetes</taxon>
        <taxon>Micrococcales</taxon>
        <taxon>Microbacteriaceae</taxon>
        <taxon>Leifsonia</taxon>
    </lineage>
</organism>